<keyword evidence="3" id="KW-1185">Reference proteome</keyword>
<sequence>MATPTSDISSARWPVGPAPSTPRGALLVGCGAGFSGDRTDAARPVVDALMAAREPAVLIFETLAERTLALAQLARERDPAAGFEPLLADLLRPVLADCLAHGIRIVSNFGAANPAGAAACIAALAAELGLRVPRMALVQGDDLMGEEHRAALQQACGDEWPTARVVSANAYIGAQPIALALEQGAEIVIAGRVADPALVLGPAAAWHGWAWDDWDLLARGTMAGHLLECGSQVSGGYFADPGYKDVPDLAHVGFPIARIEADGRCTIGKPAGTGGVINSQTVKEQLLYEVHDPAAYLTPDVVADISQAMVTEVGPDLVRLDGVRGHARPSHLKVNVCSERGWLAEAEISYAGAHALARAQLARQVIGTRLAGQGLLRCDFIGVTSVLGDDHGRWLDHLPAESSAMRDVRVRWAWEQPTARAAEVLLREVNALYTCGPGGGGGVRTQLRSRLSTVSCLIARDSVECGWRWWRAAGEGA</sequence>
<reference evidence="2" key="1">
    <citation type="submission" date="2022-09" db="EMBL/GenBank/DDBJ databases">
        <title>The complete genome of Acidovorax sp. 5MLIR.</title>
        <authorList>
            <person name="Liu L."/>
            <person name="Yue J."/>
            <person name="Yang F."/>
            <person name="Yuan J."/>
            <person name="Li L."/>
        </authorList>
    </citation>
    <scope>NUCLEOTIDE SEQUENCE</scope>
    <source>
        <strain evidence="2">5MLIR</strain>
    </source>
</reference>
<organism evidence="2 3">
    <name type="scientific">Comamonas endophytica</name>
    <dbReference type="NCBI Taxonomy" id="2949090"/>
    <lineage>
        <taxon>Bacteria</taxon>
        <taxon>Pseudomonadati</taxon>
        <taxon>Pseudomonadota</taxon>
        <taxon>Betaproteobacteria</taxon>
        <taxon>Burkholderiales</taxon>
        <taxon>Comamonadaceae</taxon>
        <taxon>Comamonas</taxon>
    </lineage>
</organism>
<evidence type="ECO:0000259" key="1">
    <source>
        <dbReference type="Pfam" id="PF07287"/>
    </source>
</evidence>
<dbReference type="EMBL" id="CP106881">
    <property type="protein sequence ID" value="UYG51211.1"/>
    <property type="molecule type" value="Genomic_DNA"/>
</dbReference>
<dbReference type="InterPro" id="IPR010839">
    <property type="entry name" value="AtuA_N"/>
</dbReference>
<feature type="domain" description="Acyclic terpene utilisation N-terminal" evidence="1">
    <location>
        <begin position="28"/>
        <end position="464"/>
    </location>
</feature>
<dbReference type="Proteomes" id="UP001162800">
    <property type="component" value="Chromosome"/>
</dbReference>
<dbReference type="PANTHER" id="PTHR47472">
    <property type="entry name" value="PROPIONYL-COA CARBOXYLASE"/>
    <property type="match status" value="1"/>
</dbReference>
<dbReference type="RefSeq" id="WP_231044539.1">
    <property type="nucleotide sequence ID" value="NZ_CP106881.1"/>
</dbReference>
<evidence type="ECO:0000313" key="3">
    <source>
        <dbReference type="Proteomes" id="UP001162800"/>
    </source>
</evidence>
<protein>
    <submittedName>
        <fullName evidence="2">DUF1446 domain-containing protein</fullName>
    </submittedName>
</protein>
<name>A0ABY6G828_9BURK</name>
<evidence type="ECO:0000313" key="2">
    <source>
        <dbReference type="EMBL" id="UYG51211.1"/>
    </source>
</evidence>
<dbReference type="PANTHER" id="PTHR47472:SF1">
    <property type="entry name" value="DUF1446-DOMAIN-CONTAINING PROTEIN"/>
    <property type="match status" value="1"/>
</dbReference>
<accession>A0ABY6G828</accession>
<proteinExistence type="predicted"/>
<dbReference type="Pfam" id="PF07287">
    <property type="entry name" value="AtuA"/>
    <property type="match status" value="1"/>
</dbReference>
<gene>
    <name evidence="2" type="ORF">M9799_14220</name>
</gene>